<dbReference type="EMBL" id="JAJSOF020000038">
    <property type="protein sequence ID" value="KAJ4427266.1"/>
    <property type="molecule type" value="Genomic_DNA"/>
</dbReference>
<organism evidence="1 2">
    <name type="scientific">Periplaneta americana</name>
    <name type="common">American cockroach</name>
    <name type="synonym">Blatta americana</name>
    <dbReference type="NCBI Taxonomy" id="6978"/>
    <lineage>
        <taxon>Eukaryota</taxon>
        <taxon>Metazoa</taxon>
        <taxon>Ecdysozoa</taxon>
        <taxon>Arthropoda</taxon>
        <taxon>Hexapoda</taxon>
        <taxon>Insecta</taxon>
        <taxon>Pterygota</taxon>
        <taxon>Neoptera</taxon>
        <taxon>Polyneoptera</taxon>
        <taxon>Dictyoptera</taxon>
        <taxon>Blattodea</taxon>
        <taxon>Blattoidea</taxon>
        <taxon>Blattidae</taxon>
        <taxon>Blattinae</taxon>
        <taxon>Periplaneta</taxon>
    </lineage>
</organism>
<protein>
    <submittedName>
        <fullName evidence="1">Uncharacterized protein</fullName>
    </submittedName>
</protein>
<gene>
    <name evidence="1" type="ORF">ANN_24884</name>
</gene>
<dbReference type="Proteomes" id="UP001148838">
    <property type="component" value="Unassembled WGS sequence"/>
</dbReference>
<proteinExistence type="predicted"/>
<evidence type="ECO:0000313" key="1">
    <source>
        <dbReference type="EMBL" id="KAJ4427266.1"/>
    </source>
</evidence>
<comment type="caution">
    <text evidence="1">The sequence shown here is derived from an EMBL/GenBank/DDBJ whole genome shotgun (WGS) entry which is preliminary data.</text>
</comment>
<evidence type="ECO:0000313" key="2">
    <source>
        <dbReference type="Proteomes" id="UP001148838"/>
    </source>
</evidence>
<reference evidence="1 2" key="1">
    <citation type="journal article" date="2022" name="Allergy">
        <title>Genome assembly and annotation of Periplaneta americana reveal a comprehensive cockroach allergen profile.</title>
        <authorList>
            <person name="Wang L."/>
            <person name="Xiong Q."/>
            <person name="Saelim N."/>
            <person name="Wang L."/>
            <person name="Nong W."/>
            <person name="Wan A.T."/>
            <person name="Shi M."/>
            <person name="Liu X."/>
            <person name="Cao Q."/>
            <person name="Hui J.H.L."/>
            <person name="Sookrung N."/>
            <person name="Leung T.F."/>
            <person name="Tungtrongchitr A."/>
            <person name="Tsui S.K.W."/>
        </authorList>
    </citation>
    <scope>NUCLEOTIDE SEQUENCE [LARGE SCALE GENOMIC DNA]</scope>
    <source>
        <strain evidence="1">PWHHKU_190912</strain>
    </source>
</reference>
<name>A0ABQ8S0H2_PERAM</name>
<sequence>MAGLCEGGNEPSGSLKAICKHHDDDDDDDDDDDLQYVNRSVESTSACINVQYDYLVLTVAGNLRLGQASPLSYAMGCSVTNGAPRPNIILIVADDLSTGCHWYFKANLGRIRRDGKNIEAGTADSFSSPEKSQPKKKIVAPVDSFDEEHVMLQDDARPGQAQRSITSAVIAEVYGLIRGNRRITVEELRRLVGISHGSVHVIATKHLQYRKFYAQWVPHQ</sequence>
<accession>A0ABQ8S0H2</accession>
<keyword evidence="2" id="KW-1185">Reference proteome</keyword>